<dbReference type="PROSITE" id="PS00687">
    <property type="entry name" value="ALDEHYDE_DEHYDR_GLU"/>
    <property type="match status" value="1"/>
</dbReference>
<comment type="similarity">
    <text evidence="1 4">Belongs to the aldehyde dehydrogenase family.</text>
</comment>
<dbReference type="EMBL" id="CP059399">
    <property type="protein sequence ID" value="QLY33202.1"/>
    <property type="molecule type" value="Genomic_DNA"/>
</dbReference>
<dbReference type="Pfam" id="PF00171">
    <property type="entry name" value="Aldedh"/>
    <property type="match status" value="1"/>
</dbReference>
<sequence>MTVMATEPLADIPVGHYIDGRWTDDEATMPVENPATGAVIAQVADAHAGTGVAALDAAVAAQSDWAATDPRRRSDLLMAVFRLLHERAERFATLITLEMGKPYAEALSEVAYGAEFLRWFAEEGVRGGGKYFRAPTGDRRILVTRQAVGPVFAITPWNFPLAMVTRKIAPALAAGCTVVLKPAPQTPLTALEFMRVLHDAGVPAGVVNCLTTSNAAEVSTPVITDERLRKLTFTGSTTVGRLLLAQASRRVLRTSMELGGNAPFVVLESADLDKAVSGAVAAKMRNTGQACVSANRFLVHESLAAAFAQRLAAQLAGLPVGDGMRPGTQVGPLIDRAAVDRVAGLVADAVDRGARLLPGAEIPQSTGYFVAPAVLTEVDPAARVLREEIFGPIAPITAFTTTDEALAAANATEAGLIGYVYGENLGETMLFAEGMQTGMVGVNTGVVSDAAAPFGGVKASGIGREGGSEGLEEYLETKYIGVAF</sequence>
<accession>A0A7D6VFF3</accession>
<evidence type="ECO:0000256" key="3">
    <source>
        <dbReference type="PROSITE-ProRule" id="PRU10007"/>
    </source>
</evidence>
<evidence type="ECO:0000256" key="1">
    <source>
        <dbReference type="ARBA" id="ARBA00009986"/>
    </source>
</evidence>
<dbReference type="Proteomes" id="UP000515512">
    <property type="component" value="Chromosome"/>
</dbReference>
<dbReference type="InterPro" id="IPR050740">
    <property type="entry name" value="Aldehyde_DH_Superfamily"/>
</dbReference>
<protein>
    <submittedName>
        <fullName evidence="6">NAD-dependent succinate-semialdehyde dehydrogenase</fullName>
    </submittedName>
</protein>
<evidence type="ECO:0000259" key="5">
    <source>
        <dbReference type="Pfam" id="PF00171"/>
    </source>
</evidence>
<feature type="active site" evidence="3">
    <location>
        <position position="257"/>
    </location>
</feature>
<evidence type="ECO:0000256" key="4">
    <source>
        <dbReference type="RuleBase" id="RU003345"/>
    </source>
</evidence>
<dbReference type="GO" id="GO:0004777">
    <property type="term" value="F:succinate-semialdehyde dehydrogenase (NAD+) activity"/>
    <property type="evidence" value="ECO:0007669"/>
    <property type="project" value="TreeGrafter"/>
</dbReference>
<proteinExistence type="inferred from homology"/>
<dbReference type="RefSeq" id="WP_181584366.1">
    <property type="nucleotide sequence ID" value="NZ_CP059399.1"/>
</dbReference>
<gene>
    <name evidence="6" type="ORF">H0264_14075</name>
</gene>
<evidence type="ECO:0000313" key="6">
    <source>
        <dbReference type="EMBL" id="QLY33202.1"/>
    </source>
</evidence>
<dbReference type="PANTHER" id="PTHR43353:SF5">
    <property type="entry name" value="SUCCINATE-SEMIALDEHYDE DEHYDROGENASE, MITOCHONDRIAL"/>
    <property type="match status" value="1"/>
</dbReference>
<dbReference type="InterPro" id="IPR016161">
    <property type="entry name" value="Ald_DH/histidinol_DH"/>
</dbReference>
<dbReference type="AlphaFoldDB" id="A0A7D6VFF3"/>
<reference evidence="6 7" key="1">
    <citation type="submission" date="2020-07" db="EMBL/GenBank/DDBJ databases">
        <authorList>
            <person name="Zhuang K."/>
            <person name="Ran Y."/>
        </authorList>
    </citation>
    <scope>NUCLEOTIDE SEQUENCE [LARGE SCALE GENOMIC DNA]</scope>
    <source>
        <strain evidence="6 7">WCH-YHL-001</strain>
    </source>
</reference>
<dbReference type="SUPFAM" id="SSF53720">
    <property type="entry name" value="ALDH-like"/>
    <property type="match status" value="1"/>
</dbReference>
<dbReference type="FunFam" id="3.40.605.10:FF:000026">
    <property type="entry name" value="Aldehyde dehydrogenase, putative"/>
    <property type="match status" value="1"/>
</dbReference>
<dbReference type="FunFam" id="3.40.309.10:FF:000004">
    <property type="entry name" value="Succinate-semialdehyde dehydrogenase I"/>
    <property type="match status" value="1"/>
</dbReference>
<feature type="domain" description="Aldehyde dehydrogenase" evidence="5">
    <location>
        <begin position="22"/>
        <end position="480"/>
    </location>
</feature>
<dbReference type="InterPro" id="IPR015590">
    <property type="entry name" value="Aldehyde_DH_dom"/>
</dbReference>
<dbReference type="InterPro" id="IPR029510">
    <property type="entry name" value="Ald_DH_CS_GLU"/>
</dbReference>
<keyword evidence="2 4" id="KW-0560">Oxidoreductase</keyword>
<dbReference type="CDD" id="cd07103">
    <property type="entry name" value="ALDH_F5_SSADH_GabD"/>
    <property type="match status" value="1"/>
</dbReference>
<dbReference type="GO" id="GO:0009450">
    <property type="term" value="P:gamma-aminobutyric acid catabolic process"/>
    <property type="evidence" value="ECO:0007669"/>
    <property type="project" value="TreeGrafter"/>
</dbReference>
<evidence type="ECO:0000256" key="2">
    <source>
        <dbReference type="ARBA" id="ARBA00023002"/>
    </source>
</evidence>
<dbReference type="Gene3D" id="3.40.309.10">
    <property type="entry name" value="Aldehyde Dehydrogenase, Chain A, domain 2"/>
    <property type="match status" value="1"/>
</dbReference>
<dbReference type="KEGG" id="nhu:H0264_14075"/>
<dbReference type="InterPro" id="IPR016162">
    <property type="entry name" value="Ald_DH_N"/>
</dbReference>
<dbReference type="Gene3D" id="3.40.605.10">
    <property type="entry name" value="Aldehyde Dehydrogenase, Chain A, domain 1"/>
    <property type="match status" value="1"/>
</dbReference>
<evidence type="ECO:0000313" key="7">
    <source>
        <dbReference type="Proteomes" id="UP000515512"/>
    </source>
</evidence>
<keyword evidence="7" id="KW-1185">Reference proteome</keyword>
<name>A0A7D6VFF3_9NOCA</name>
<dbReference type="FunFam" id="3.40.605.10:FF:000063">
    <property type="entry name" value="Succinate-semialdehyde dehydrogenase, mitochondrial"/>
    <property type="match status" value="1"/>
</dbReference>
<dbReference type="PANTHER" id="PTHR43353">
    <property type="entry name" value="SUCCINATE-SEMIALDEHYDE DEHYDROGENASE, MITOCHONDRIAL"/>
    <property type="match status" value="1"/>
</dbReference>
<organism evidence="6 7">
    <name type="scientific">Nocardia huaxiensis</name>
    <dbReference type="NCBI Taxonomy" id="2755382"/>
    <lineage>
        <taxon>Bacteria</taxon>
        <taxon>Bacillati</taxon>
        <taxon>Actinomycetota</taxon>
        <taxon>Actinomycetes</taxon>
        <taxon>Mycobacteriales</taxon>
        <taxon>Nocardiaceae</taxon>
        <taxon>Nocardia</taxon>
    </lineage>
</organism>
<dbReference type="InterPro" id="IPR016163">
    <property type="entry name" value="Ald_DH_C"/>
</dbReference>